<evidence type="ECO:0000313" key="8">
    <source>
        <dbReference type="Proteomes" id="UP000663760"/>
    </source>
</evidence>
<dbReference type="EMBL" id="LR746270">
    <property type="protein sequence ID" value="CAA7399987.1"/>
    <property type="molecule type" value="Genomic_DNA"/>
</dbReference>
<dbReference type="PROSITE" id="PS00518">
    <property type="entry name" value="ZF_RING_1"/>
    <property type="match status" value="1"/>
</dbReference>
<dbReference type="GO" id="GO:0008270">
    <property type="term" value="F:zinc ion binding"/>
    <property type="evidence" value="ECO:0007669"/>
    <property type="project" value="UniProtKB-KW"/>
</dbReference>
<evidence type="ECO:0000313" key="7">
    <source>
        <dbReference type="EMBL" id="CAA7399987.1"/>
    </source>
</evidence>
<dbReference type="SMART" id="SM00184">
    <property type="entry name" value="RING"/>
    <property type="match status" value="1"/>
</dbReference>
<dbReference type="InterPro" id="IPR017907">
    <property type="entry name" value="Znf_RING_CS"/>
</dbReference>
<evidence type="ECO:0000256" key="4">
    <source>
        <dbReference type="PROSITE-ProRule" id="PRU00175"/>
    </source>
</evidence>
<dbReference type="InterPro" id="IPR018957">
    <property type="entry name" value="Znf_C3HC4_RING-type"/>
</dbReference>
<sequence length="276" mass="31784">MDGGQSDANTSSATSIPTASSSYEDPNRCPICLEAIKQEAYLDRCFHTFCYCCIASWTRYVSRQHSRSVSSIKCPLCKRENSSIIYGLSGNSFQRHYVNEALGSSFLTRAHKVRWQCYDIEPGVMDHKFDPLSFWKSRRYLQENRFLQAWLRREIQTLLQEEDVEIIMYHVLGLIESFFKRQPKGHHLQPPEEKRGEFKKLVSDAARSFLSTRTDRFVDELELFLASGLTLDAYDKVCMEHLHVPASLVPSGGSAEDINVQDLRDPRLCFPHVDMD</sequence>
<keyword evidence="1" id="KW-0479">Metal-binding</keyword>
<evidence type="ECO:0000256" key="1">
    <source>
        <dbReference type="ARBA" id="ARBA00022723"/>
    </source>
</evidence>
<organism evidence="7 8">
    <name type="scientific">Spirodela intermedia</name>
    <name type="common">Intermediate duckweed</name>
    <dbReference type="NCBI Taxonomy" id="51605"/>
    <lineage>
        <taxon>Eukaryota</taxon>
        <taxon>Viridiplantae</taxon>
        <taxon>Streptophyta</taxon>
        <taxon>Embryophyta</taxon>
        <taxon>Tracheophyta</taxon>
        <taxon>Spermatophyta</taxon>
        <taxon>Magnoliopsida</taxon>
        <taxon>Liliopsida</taxon>
        <taxon>Araceae</taxon>
        <taxon>Lemnoideae</taxon>
        <taxon>Spirodela</taxon>
    </lineage>
</organism>
<feature type="compositionally biased region" description="Low complexity" evidence="5">
    <location>
        <begin position="8"/>
        <end position="22"/>
    </location>
</feature>
<feature type="domain" description="RING-type" evidence="6">
    <location>
        <begin position="29"/>
        <end position="78"/>
    </location>
</feature>
<dbReference type="AlphaFoldDB" id="A0A7I8KQB4"/>
<dbReference type="SUPFAM" id="SSF57850">
    <property type="entry name" value="RING/U-box"/>
    <property type="match status" value="1"/>
</dbReference>
<evidence type="ECO:0000256" key="2">
    <source>
        <dbReference type="ARBA" id="ARBA00022771"/>
    </source>
</evidence>
<dbReference type="Pfam" id="PF00097">
    <property type="entry name" value="zf-C3HC4"/>
    <property type="match status" value="1"/>
</dbReference>
<dbReference type="InterPro" id="IPR001841">
    <property type="entry name" value="Znf_RING"/>
</dbReference>
<evidence type="ECO:0000259" key="6">
    <source>
        <dbReference type="PROSITE" id="PS50089"/>
    </source>
</evidence>
<proteinExistence type="predicted"/>
<evidence type="ECO:0000256" key="5">
    <source>
        <dbReference type="SAM" id="MobiDB-lite"/>
    </source>
</evidence>
<reference evidence="7" key="1">
    <citation type="submission" date="2020-02" db="EMBL/GenBank/DDBJ databases">
        <authorList>
            <person name="Scholz U."/>
            <person name="Mascher M."/>
            <person name="Fiebig A."/>
        </authorList>
    </citation>
    <scope>NUCLEOTIDE SEQUENCE</scope>
</reference>
<dbReference type="InterPro" id="IPR013083">
    <property type="entry name" value="Znf_RING/FYVE/PHD"/>
</dbReference>
<keyword evidence="8" id="KW-1185">Reference proteome</keyword>
<protein>
    <recommendedName>
        <fullName evidence="6">RING-type domain-containing protein</fullName>
    </recommendedName>
</protein>
<dbReference type="Gene3D" id="3.30.40.10">
    <property type="entry name" value="Zinc/RING finger domain, C3HC4 (zinc finger)"/>
    <property type="match status" value="1"/>
</dbReference>
<dbReference type="PROSITE" id="PS50089">
    <property type="entry name" value="ZF_RING_2"/>
    <property type="match status" value="1"/>
</dbReference>
<dbReference type="Proteomes" id="UP000663760">
    <property type="component" value="Chromosome 7"/>
</dbReference>
<name>A0A7I8KQB4_SPIIN</name>
<keyword evidence="3" id="KW-0862">Zinc</keyword>
<keyword evidence="2 4" id="KW-0863">Zinc-finger</keyword>
<evidence type="ECO:0000256" key="3">
    <source>
        <dbReference type="ARBA" id="ARBA00022833"/>
    </source>
</evidence>
<dbReference type="PANTHER" id="PTHR47692">
    <property type="entry name" value="RING/U-BOX SUPERFAMILY PROTEIN"/>
    <property type="match status" value="1"/>
</dbReference>
<dbReference type="PANTHER" id="PTHR47692:SF2">
    <property type="entry name" value="ZINC FINGER RING-TYPE DOMAIN CONTAINING PROTEIN"/>
    <property type="match status" value="1"/>
</dbReference>
<dbReference type="OrthoDB" id="21204at2759"/>
<accession>A0A7I8KQB4</accession>
<gene>
    <name evidence="7" type="ORF">SI8410_07010657</name>
</gene>
<feature type="region of interest" description="Disordered" evidence="5">
    <location>
        <begin position="1"/>
        <end position="25"/>
    </location>
</feature>